<sequence>MTGNPLTYLRHDSGGGSLSLDLPSGRAVRETEAGVLEEPILWVSDTRPDAGLWGSLQARHGWTGLWPLLLGGSSYEPGSPWTTGELDPGLIKSRPGDHDADVLLAGWWSVYTMVDEDDDMLSAPERLAVTAPFGNRWPGLAPAGTLQGDPATRAAEFAEHLMADSWLTAPRLGLSASSRGADAPADLGWGGPLNYENDTAQFSTVLRSWEERFGARVVGLGPAELYLSVAAPPTDADHALRVAAEHFAFCPDNVWQSSTDTLIRYAESLTNRAWWSFWWD</sequence>
<proteinExistence type="predicted"/>
<dbReference type="OrthoDB" id="7839592at2"/>
<dbReference type="Pfam" id="PF14062">
    <property type="entry name" value="DUF4253"/>
    <property type="match status" value="1"/>
</dbReference>
<dbReference type="EMBL" id="QGKR01000226">
    <property type="protein sequence ID" value="PWR07241.1"/>
    <property type="molecule type" value="Genomic_DNA"/>
</dbReference>
<dbReference type="AlphaFoldDB" id="A0A317CXC3"/>
<feature type="domain" description="DUF4253" evidence="1">
    <location>
        <begin position="172"/>
        <end position="280"/>
    </location>
</feature>
<dbReference type="RefSeq" id="WP_109818826.1">
    <property type="nucleotide sequence ID" value="NZ_QGKR01000226.1"/>
</dbReference>
<accession>A0A317CXC3</accession>
<dbReference type="Proteomes" id="UP000245410">
    <property type="component" value="Unassembled WGS sequence"/>
</dbReference>
<protein>
    <recommendedName>
        <fullName evidence="1">DUF4253 domain-containing protein</fullName>
    </recommendedName>
</protein>
<organism evidence="2 3">
    <name type="scientific">Micromonospora acroterricola</name>
    <dbReference type="NCBI Taxonomy" id="2202421"/>
    <lineage>
        <taxon>Bacteria</taxon>
        <taxon>Bacillati</taxon>
        <taxon>Actinomycetota</taxon>
        <taxon>Actinomycetes</taxon>
        <taxon>Micromonosporales</taxon>
        <taxon>Micromonosporaceae</taxon>
        <taxon>Micromonospora</taxon>
    </lineage>
</organism>
<evidence type="ECO:0000259" key="1">
    <source>
        <dbReference type="Pfam" id="PF14062"/>
    </source>
</evidence>
<evidence type="ECO:0000313" key="2">
    <source>
        <dbReference type="EMBL" id="PWR07241.1"/>
    </source>
</evidence>
<comment type="caution">
    <text evidence="2">The sequence shown here is derived from an EMBL/GenBank/DDBJ whole genome shotgun (WGS) entry which is preliminary data.</text>
</comment>
<gene>
    <name evidence="2" type="ORF">DKT68_19370</name>
</gene>
<keyword evidence="3" id="KW-1185">Reference proteome</keyword>
<reference evidence="2 3" key="1">
    <citation type="submission" date="2018-05" db="EMBL/GenBank/DDBJ databases">
        <title>Micromonospora atacamensis sp. nov., a novel actinobacteria isolated from high altitude Atacama Desert soil.</title>
        <authorList>
            <person name="Carro L."/>
            <person name="Golinska P."/>
            <person name="Klenk H.-P."/>
            <person name="Goodfellow M."/>
        </authorList>
    </citation>
    <scope>NUCLEOTIDE SEQUENCE [LARGE SCALE GENOMIC DNA]</scope>
    <source>
        <strain evidence="2 3">5R2A7</strain>
    </source>
</reference>
<dbReference type="InterPro" id="IPR025349">
    <property type="entry name" value="DUF4253"/>
</dbReference>
<evidence type="ECO:0000313" key="3">
    <source>
        <dbReference type="Proteomes" id="UP000245410"/>
    </source>
</evidence>
<name>A0A317CXC3_9ACTN</name>